<dbReference type="PANTHER" id="PTHR11439">
    <property type="entry name" value="GAG-POL-RELATED RETROTRANSPOSON"/>
    <property type="match status" value="1"/>
</dbReference>
<dbReference type="CDD" id="cd09272">
    <property type="entry name" value="RNase_HI_RT_Ty1"/>
    <property type="match status" value="1"/>
</dbReference>
<evidence type="ECO:0000313" key="2">
    <source>
        <dbReference type="Proteomes" id="UP000288805"/>
    </source>
</evidence>
<sequence length="77" mass="8951">MRWQAVGAEAEFRAIAHGMCEIMWIKKVLEELKISAKGPAIMYSDNKTAISISHNPIHHDRTKHFEVDHHFIKEKIE</sequence>
<dbReference type="EMBL" id="QGNW01000357">
    <property type="protein sequence ID" value="RVW75086.1"/>
    <property type="molecule type" value="Genomic_DNA"/>
</dbReference>
<dbReference type="Proteomes" id="UP000288805">
    <property type="component" value="Unassembled WGS sequence"/>
</dbReference>
<name>A0A438GS91_VITVI</name>
<dbReference type="AlphaFoldDB" id="A0A438GS91"/>
<evidence type="ECO:0000313" key="1">
    <source>
        <dbReference type="EMBL" id="RVW75086.1"/>
    </source>
</evidence>
<accession>A0A438GS91</accession>
<dbReference type="PANTHER" id="PTHR11439:SF440">
    <property type="entry name" value="INTEGRASE CATALYTIC DOMAIN-CONTAINING PROTEIN"/>
    <property type="match status" value="1"/>
</dbReference>
<gene>
    <name evidence="1" type="primary">RE2_184</name>
    <name evidence="1" type="ORF">CK203_057899</name>
</gene>
<reference evidence="1 2" key="1">
    <citation type="journal article" date="2018" name="PLoS Genet.">
        <title>Population sequencing reveals clonal diversity and ancestral inbreeding in the grapevine cultivar Chardonnay.</title>
        <authorList>
            <person name="Roach M.J."/>
            <person name="Johnson D.L."/>
            <person name="Bohlmann J."/>
            <person name="van Vuuren H.J."/>
            <person name="Jones S.J."/>
            <person name="Pretorius I.S."/>
            <person name="Schmidt S.A."/>
            <person name="Borneman A.R."/>
        </authorList>
    </citation>
    <scope>NUCLEOTIDE SEQUENCE [LARGE SCALE GENOMIC DNA]</scope>
    <source>
        <strain evidence="2">cv. Chardonnay</strain>
        <tissue evidence="1">Leaf</tissue>
    </source>
</reference>
<proteinExistence type="predicted"/>
<protein>
    <submittedName>
        <fullName evidence="1">Retrovirus-related Pol polyprotein from transposon RE2</fullName>
    </submittedName>
</protein>
<comment type="caution">
    <text evidence="1">The sequence shown here is derived from an EMBL/GenBank/DDBJ whole genome shotgun (WGS) entry which is preliminary data.</text>
</comment>
<organism evidence="1 2">
    <name type="scientific">Vitis vinifera</name>
    <name type="common">Grape</name>
    <dbReference type="NCBI Taxonomy" id="29760"/>
    <lineage>
        <taxon>Eukaryota</taxon>
        <taxon>Viridiplantae</taxon>
        <taxon>Streptophyta</taxon>
        <taxon>Embryophyta</taxon>
        <taxon>Tracheophyta</taxon>
        <taxon>Spermatophyta</taxon>
        <taxon>Magnoliopsida</taxon>
        <taxon>eudicotyledons</taxon>
        <taxon>Gunneridae</taxon>
        <taxon>Pentapetalae</taxon>
        <taxon>rosids</taxon>
        <taxon>Vitales</taxon>
        <taxon>Vitaceae</taxon>
        <taxon>Viteae</taxon>
        <taxon>Vitis</taxon>
    </lineage>
</organism>